<dbReference type="InterPro" id="IPR016181">
    <property type="entry name" value="Acyl_CoA_acyltransferase"/>
</dbReference>
<gene>
    <name evidence="2" type="ORF">TEMA_12090</name>
</gene>
<dbReference type="Pfam" id="PF13302">
    <property type="entry name" value="Acetyltransf_3"/>
    <property type="match status" value="1"/>
</dbReference>
<keyword evidence="2" id="KW-0808">Transferase</keyword>
<dbReference type="PANTHER" id="PTHR43792:SF1">
    <property type="entry name" value="N-ACETYLTRANSFERASE DOMAIN-CONTAINING PROTEIN"/>
    <property type="match status" value="1"/>
</dbReference>
<dbReference type="EMBL" id="CP101637">
    <property type="protein sequence ID" value="WMT80887.1"/>
    <property type="molecule type" value="Genomic_DNA"/>
</dbReference>
<dbReference type="InterPro" id="IPR051531">
    <property type="entry name" value="N-acetyltransferase"/>
</dbReference>
<evidence type="ECO:0000259" key="1">
    <source>
        <dbReference type="PROSITE" id="PS51186"/>
    </source>
</evidence>
<organism evidence="2 3">
    <name type="scientific">Terrisporobacter mayombei</name>
    <dbReference type="NCBI Taxonomy" id="1541"/>
    <lineage>
        <taxon>Bacteria</taxon>
        <taxon>Bacillati</taxon>
        <taxon>Bacillota</taxon>
        <taxon>Clostridia</taxon>
        <taxon>Peptostreptococcales</taxon>
        <taxon>Peptostreptococcaceae</taxon>
        <taxon>Terrisporobacter</taxon>
    </lineage>
</organism>
<dbReference type="PROSITE" id="PS51186">
    <property type="entry name" value="GNAT"/>
    <property type="match status" value="1"/>
</dbReference>
<keyword evidence="3" id="KW-1185">Reference proteome</keyword>
<evidence type="ECO:0000313" key="2">
    <source>
        <dbReference type="EMBL" id="WMT80887.1"/>
    </source>
</evidence>
<reference evidence="2 3" key="1">
    <citation type="submission" date="2022-07" db="EMBL/GenBank/DDBJ databases">
        <title>Genome sequence of Terrisporobacter mayombei DSM6539.</title>
        <authorList>
            <person name="Boeer T."/>
            <person name="Bengelsdorf F.R."/>
            <person name="Daniel R."/>
            <person name="Poehlein A."/>
        </authorList>
    </citation>
    <scope>NUCLEOTIDE SEQUENCE [LARGE SCALE GENOMIC DNA]</scope>
    <source>
        <strain evidence="2 3">DSM 6539</strain>
    </source>
</reference>
<accession>A0ABY9PYU0</accession>
<dbReference type="EC" id="2.3.1.-" evidence="2"/>
<name>A0ABY9PYU0_9FIRM</name>
<dbReference type="Proteomes" id="UP001235030">
    <property type="component" value="Chromosome"/>
</dbReference>
<dbReference type="InterPro" id="IPR000182">
    <property type="entry name" value="GNAT_dom"/>
</dbReference>
<feature type="domain" description="N-acetyltransferase" evidence="1">
    <location>
        <begin position="14"/>
        <end position="172"/>
    </location>
</feature>
<protein>
    <submittedName>
        <fullName evidence="2">Acetyltransferase</fullName>
        <ecNumber evidence="2">2.3.1.-</ecNumber>
    </submittedName>
</protein>
<dbReference type="SUPFAM" id="SSF55729">
    <property type="entry name" value="Acyl-CoA N-acyltransferases (Nat)"/>
    <property type="match status" value="1"/>
</dbReference>
<dbReference type="GO" id="GO:0016746">
    <property type="term" value="F:acyltransferase activity"/>
    <property type="evidence" value="ECO:0007669"/>
    <property type="project" value="UniProtKB-KW"/>
</dbReference>
<evidence type="ECO:0000313" key="3">
    <source>
        <dbReference type="Proteomes" id="UP001235030"/>
    </source>
</evidence>
<dbReference type="RefSeq" id="WP_228103080.1">
    <property type="nucleotide sequence ID" value="NZ_CP101637.1"/>
</dbReference>
<dbReference type="Gene3D" id="3.40.630.30">
    <property type="match status" value="1"/>
</dbReference>
<keyword evidence="2" id="KW-0012">Acyltransferase</keyword>
<dbReference type="PANTHER" id="PTHR43792">
    <property type="entry name" value="GNAT FAMILY, PUTATIVE (AFU_ORTHOLOGUE AFUA_3G00765)-RELATED-RELATED"/>
    <property type="match status" value="1"/>
</dbReference>
<proteinExistence type="predicted"/>
<sequence length="173" mass="20118">MCIEKVNEIHTKRLILRRFSKDDLNNYYNILKQEQVTKWLGTGKRKSYDDVKKTIEVIGNHWIQNNYGVWAVINKENNDLIGHCGLKNIDNTKDVELLYAFDPTSWGNGYATESAKAAIEFAKTKTDLKKLIAIAYPDNRKSRNVIEKVGFQYKGMQEHFGANLSYYELDLYK</sequence>